<reference evidence="1 2" key="1">
    <citation type="journal article" date="2014" name="Mol. Biol. Evol.">
        <title>Massive expansion of Ubiquitination-related gene families within the Chlamydiae.</title>
        <authorList>
            <person name="Domman D."/>
            <person name="Collingro A."/>
            <person name="Lagkouvardos I."/>
            <person name="Gehre L."/>
            <person name="Weinmaier T."/>
            <person name="Rattei T."/>
            <person name="Subtil A."/>
            <person name="Horn M."/>
        </authorList>
    </citation>
    <scope>NUCLEOTIDE SEQUENCE [LARGE SCALE GENOMIC DNA]</scope>
    <source>
        <strain evidence="1 2">OEW1</strain>
    </source>
</reference>
<dbReference type="EMBL" id="JSAM01000106">
    <property type="protein sequence ID" value="KIA76743.1"/>
    <property type="molecule type" value="Genomic_DNA"/>
</dbReference>
<dbReference type="SUPFAM" id="SSF52799">
    <property type="entry name" value="(Phosphotyrosine protein) phosphatases II"/>
    <property type="match status" value="1"/>
</dbReference>
<gene>
    <name evidence="1" type="ORF">DB43_HK00160</name>
</gene>
<dbReference type="PATRIC" id="fig|83552.4.peg.2104"/>
<evidence type="ECO:0000313" key="2">
    <source>
        <dbReference type="Proteomes" id="UP000031307"/>
    </source>
</evidence>
<dbReference type="AlphaFoldDB" id="A0A0C1E9H2"/>
<dbReference type="RefSeq" id="WP_013925655.1">
    <property type="nucleotide sequence ID" value="NZ_BAWW01000033.1"/>
</dbReference>
<protein>
    <recommendedName>
        <fullName evidence="3">Tyrosine-protein phosphatase domain-containing protein</fullName>
    </recommendedName>
</protein>
<organism evidence="1 2">
    <name type="scientific">Parachlamydia acanthamoebae</name>
    <dbReference type="NCBI Taxonomy" id="83552"/>
    <lineage>
        <taxon>Bacteria</taxon>
        <taxon>Pseudomonadati</taxon>
        <taxon>Chlamydiota</taxon>
        <taxon>Chlamydiia</taxon>
        <taxon>Parachlamydiales</taxon>
        <taxon>Parachlamydiaceae</taxon>
        <taxon>Parachlamydia</taxon>
    </lineage>
</organism>
<name>A0A0C1E9H2_9BACT</name>
<evidence type="ECO:0008006" key="3">
    <source>
        <dbReference type="Google" id="ProtNLM"/>
    </source>
</evidence>
<dbReference type="Proteomes" id="UP000031307">
    <property type="component" value="Unassembled WGS sequence"/>
</dbReference>
<accession>A0A0C1E9H2</accession>
<dbReference type="InterPro" id="IPR029021">
    <property type="entry name" value="Prot-tyrosine_phosphatase-like"/>
</dbReference>
<sequence length="183" mass="21112">MIQSSVGVQPNFQAQLFVRFPCKIFLSKNPFQGLQNEATNEQVFSFLKRRFTHVISLLESDSLYQAYLSRDINAEHLPISRLELPEEDKLRDLICRIAEIVKENPHAKILIHSENGTDRNLVVAACVYKFFCKSDGRKAMAVLPRAIKNRRQIEFIENYGSTKPVDTAMEEVDFDLKRGYESQ</sequence>
<dbReference type="Gene3D" id="3.90.190.10">
    <property type="entry name" value="Protein tyrosine phosphatase superfamily"/>
    <property type="match status" value="1"/>
</dbReference>
<evidence type="ECO:0000313" key="1">
    <source>
        <dbReference type="EMBL" id="KIA76743.1"/>
    </source>
</evidence>
<comment type="caution">
    <text evidence="1">The sequence shown here is derived from an EMBL/GenBank/DDBJ whole genome shotgun (WGS) entry which is preliminary data.</text>
</comment>
<proteinExistence type="predicted"/>